<feature type="region of interest" description="Disordered" evidence="1">
    <location>
        <begin position="139"/>
        <end position="289"/>
    </location>
</feature>
<keyword evidence="3" id="KW-1185">Reference proteome</keyword>
<proteinExistence type="predicted"/>
<comment type="caution">
    <text evidence="2">The sequence shown here is derived from an EMBL/GenBank/DDBJ whole genome shotgun (WGS) entry which is preliminary data.</text>
</comment>
<feature type="compositionally biased region" description="Polar residues" evidence="1">
    <location>
        <begin position="182"/>
        <end position="194"/>
    </location>
</feature>
<dbReference type="EMBL" id="JAPQKQ010000006">
    <property type="protein sequence ID" value="KAJ5192662.1"/>
    <property type="molecule type" value="Genomic_DNA"/>
</dbReference>
<name>A0A9W9JAI1_9EURO</name>
<feature type="compositionally biased region" description="Acidic residues" evidence="1">
    <location>
        <begin position="44"/>
        <end position="53"/>
    </location>
</feature>
<feature type="compositionally biased region" description="Polar residues" evidence="1">
    <location>
        <begin position="223"/>
        <end position="236"/>
    </location>
</feature>
<reference evidence="2" key="1">
    <citation type="submission" date="2022-11" db="EMBL/GenBank/DDBJ databases">
        <authorList>
            <person name="Petersen C."/>
        </authorList>
    </citation>
    <scope>NUCLEOTIDE SEQUENCE</scope>
    <source>
        <strain evidence="2">IBT 20477</strain>
    </source>
</reference>
<dbReference type="OrthoDB" id="5389296at2759"/>
<feature type="compositionally biased region" description="Polar residues" evidence="1">
    <location>
        <begin position="54"/>
        <end position="73"/>
    </location>
</feature>
<reference evidence="2" key="2">
    <citation type="journal article" date="2023" name="IMA Fungus">
        <title>Comparative genomic study of the Penicillium genus elucidates a diverse pangenome and 15 lateral gene transfer events.</title>
        <authorList>
            <person name="Petersen C."/>
            <person name="Sorensen T."/>
            <person name="Nielsen M.R."/>
            <person name="Sondergaard T.E."/>
            <person name="Sorensen J.L."/>
            <person name="Fitzpatrick D.A."/>
            <person name="Frisvad J.C."/>
            <person name="Nielsen K.L."/>
        </authorList>
    </citation>
    <scope>NUCLEOTIDE SEQUENCE</scope>
    <source>
        <strain evidence="2">IBT 20477</strain>
    </source>
</reference>
<dbReference type="Proteomes" id="UP001150942">
    <property type="component" value="Unassembled WGS sequence"/>
</dbReference>
<feature type="region of interest" description="Disordered" evidence="1">
    <location>
        <begin position="1"/>
        <end position="88"/>
    </location>
</feature>
<evidence type="ECO:0000256" key="1">
    <source>
        <dbReference type="SAM" id="MobiDB-lite"/>
    </source>
</evidence>
<evidence type="ECO:0000313" key="2">
    <source>
        <dbReference type="EMBL" id="KAJ5192662.1"/>
    </source>
</evidence>
<gene>
    <name evidence="2" type="ORF">N7449_008804</name>
</gene>
<evidence type="ECO:0000313" key="3">
    <source>
        <dbReference type="Proteomes" id="UP001150942"/>
    </source>
</evidence>
<protein>
    <submittedName>
        <fullName evidence="2">Uncharacterized protein</fullName>
    </submittedName>
</protein>
<dbReference type="AlphaFoldDB" id="A0A9W9JAI1"/>
<organism evidence="2 3">
    <name type="scientific">Penicillium cf. viridicatum</name>
    <dbReference type="NCBI Taxonomy" id="2972119"/>
    <lineage>
        <taxon>Eukaryota</taxon>
        <taxon>Fungi</taxon>
        <taxon>Dikarya</taxon>
        <taxon>Ascomycota</taxon>
        <taxon>Pezizomycotina</taxon>
        <taxon>Eurotiomycetes</taxon>
        <taxon>Eurotiomycetidae</taxon>
        <taxon>Eurotiales</taxon>
        <taxon>Aspergillaceae</taxon>
        <taxon>Penicillium</taxon>
    </lineage>
</organism>
<accession>A0A9W9JAI1</accession>
<sequence>MPFPATPSPFRLSRRNPSTRRSGPQFAPTPRFLLSQSATQKEDDGLDLIDDDGPSSTREVARNPPTTQSATRARQQRDVIEDSDDAADIGDIRIGGIAADYPADDAIDSTPPEEPETAGILDAEFDALFEPVRDGNKRRRVEGAMPFNRSNLTQVDPILSSPPETANPPADPIDFPDKSRQRPTTWDMGTQRTPAPSARPFAPPLSTPSNTKTPFRSRPRFMLSSTAKPPSSQSAPNFKLDTPGISPPERRKPAFVLPRSPSPNPDTEDIPAPFSPSSRTLRRRGRNRAGVSNYIPGGMAAEVRGWILEMGTKRDQLLNPPLAQAPNSQAPDASLEKLNAYLLTVRAIHVSQSALSGCGALAFLQAEMLTGNHVQGRNPNAALNIMIMGPSRSKSAVRPIPSHSGATVIPQLRKGDLVGIHRGLNWNLELGNPFCEHGIPSEVADDVSECGPSENGGHPQIKEGWLIAMEWDLIEPAE</sequence>